<dbReference type="InterPro" id="IPR036458">
    <property type="entry name" value="Na:dicarbo_symporter_sf"/>
</dbReference>
<dbReference type="PRINTS" id="PR00173">
    <property type="entry name" value="EDTRNSPORT"/>
</dbReference>
<dbReference type="PANTHER" id="PTHR11958">
    <property type="entry name" value="SODIUM/DICARBOXYLATE SYMPORTER-RELATED"/>
    <property type="match status" value="1"/>
</dbReference>
<keyword evidence="4 9" id="KW-0812">Transmembrane</keyword>
<dbReference type="InterPro" id="IPR018107">
    <property type="entry name" value="Na-dicarboxylate_symporter_CS"/>
</dbReference>
<keyword evidence="7 9" id="KW-0472">Membrane</keyword>
<accession>A0A8D8WDE7</accession>
<sequence length="464" mass="50273">MADPDQSKLIKCMKANALTLSTVGAVVSGGFMGAILKSNKSSWTERERMYVQFPGELFLKMLKCLIVPLLVSSIVSAIGGLDLSLSKKVGFRSIAYYCATTSFAVIEGIILVCTIRPGVGHESARGHDVGNFSKTTLTTDTLMDLTRNMFPDNIMRATMYQYQTKLVPDPSKPIGEWKMEGNWVVGSNVLGLVFFSITMGIAIACKGKAGKPLLTVFDSLGEVIMMITTWVIWISPFGIFFLVAEKIIEMESLSDTIGQLGLYFITVLLGLFIHGFILLPAMYTFFVREWPFRFTANMGQAIATAFGTASSNASLPVSMQCLEEKNHIDPRISRFVMPIGATINMDGTALYEAVAAIFIAQVRGRDLGMGDILAISVAATLAAIGAAGIPQAGLVTMVMVLDTVGLPSDDVTLIIAVDWLLDRFRTTVNVIGDAYGAGIVAKLSKDEIAKLKPLEDLELQQIKT</sequence>
<evidence type="ECO:0000256" key="2">
    <source>
        <dbReference type="ARBA" id="ARBA00006148"/>
    </source>
</evidence>
<organism evidence="10">
    <name type="scientific">Cacopsylla melanoneura</name>
    <dbReference type="NCBI Taxonomy" id="428564"/>
    <lineage>
        <taxon>Eukaryota</taxon>
        <taxon>Metazoa</taxon>
        <taxon>Ecdysozoa</taxon>
        <taxon>Arthropoda</taxon>
        <taxon>Hexapoda</taxon>
        <taxon>Insecta</taxon>
        <taxon>Pterygota</taxon>
        <taxon>Neoptera</taxon>
        <taxon>Paraneoptera</taxon>
        <taxon>Hemiptera</taxon>
        <taxon>Sternorrhyncha</taxon>
        <taxon>Psylloidea</taxon>
        <taxon>Psyllidae</taxon>
        <taxon>Psyllinae</taxon>
        <taxon>Cacopsylla</taxon>
    </lineage>
</organism>
<dbReference type="SUPFAM" id="SSF118215">
    <property type="entry name" value="Proton glutamate symport protein"/>
    <property type="match status" value="1"/>
</dbReference>
<dbReference type="Gene3D" id="1.10.3860.10">
    <property type="entry name" value="Sodium:dicarboxylate symporter"/>
    <property type="match status" value="1"/>
</dbReference>
<reference evidence="10" key="1">
    <citation type="submission" date="2021-05" db="EMBL/GenBank/DDBJ databases">
        <authorList>
            <person name="Alioto T."/>
            <person name="Alioto T."/>
            <person name="Gomez Garrido J."/>
        </authorList>
    </citation>
    <scope>NUCLEOTIDE SEQUENCE</scope>
</reference>
<dbReference type="EMBL" id="HBUF01035440">
    <property type="protein sequence ID" value="CAG6616337.1"/>
    <property type="molecule type" value="Transcribed_RNA"/>
</dbReference>
<dbReference type="EMBL" id="HBUF01035439">
    <property type="protein sequence ID" value="CAG6616335.1"/>
    <property type="molecule type" value="Transcribed_RNA"/>
</dbReference>
<dbReference type="AlphaFoldDB" id="A0A8D8WDE7"/>
<dbReference type="Pfam" id="PF00375">
    <property type="entry name" value="SDF"/>
    <property type="match status" value="1"/>
</dbReference>
<dbReference type="GO" id="GO:0005313">
    <property type="term" value="F:L-glutamate transmembrane transporter activity"/>
    <property type="evidence" value="ECO:0007669"/>
    <property type="project" value="TreeGrafter"/>
</dbReference>
<name>A0A8D8WDE7_9HEMI</name>
<keyword evidence="3 9" id="KW-0813">Transport</keyword>
<feature type="transmembrane region" description="Helical" evidence="9">
    <location>
        <begin position="372"/>
        <end position="401"/>
    </location>
</feature>
<evidence type="ECO:0000256" key="5">
    <source>
        <dbReference type="ARBA" id="ARBA00022847"/>
    </source>
</evidence>
<dbReference type="GO" id="GO:0005886">
    <property type="term" value="C:plasma membrane"/>
    <property type="evidence" value="ECO:0007669"/>
    <property type="project" value="TreeGrafter"/>
</dbReference>
<feature type="transmembrane region" description="Helical" evidence="9">
    <location>
        <begin position="15"/>
        <end position="36"/>
    </location>
</feature>
<feature type="transmembrane region" description="Helical" evidence="9">
    <location>
        <begin position="57"/>
        <end position="79"/>
    </location>
</feature>
<proteinExistence type="inferred from homology"/>
<dbReference type="InterPro" id="IPR050746">
    <property type="entry name" value="DAACS"/>
</dbReference>
<dbReference type="GO" id="GO:0015501">
    <property type="term" value="F:glutamate:sodium symporter activity"/>
    <property type="evidence" value="ECO:0007669"/>
    <property type="project" value="TreeGrafter"/>
</dbReference>
<dbReference type="GO" id="GO:0015175">
    <property type="term" value="F:neutral L-amino acid transmembrane transporter activity"/>
    <property type="evidence" value="ECO:0007669"/>
    <property type="project" value="TreeGrafter"/>
</dbReference>
<dbReference type="EMBL" id="HBUF01184100">
    <property type="protein sequence ID" value="CAG6656134.1"/>
    <property type="molecule type" value="Transcribed_RNA"/>
</dbReference>
<feature type="transmembrane region" description="Helical" evidence="9">
    <location>
        <begin position="94"/>
        <end position="115"/>
    </location>
</feature>
<dbReference type="PANTHER" id="PTHR11958:SF63">
    <property type="entry name" value="AMINO ACID TRANSPORTER"/>
    <property type="match status" value="1"/>
</dbReference>
<dbReference type="EMBL" id="HBUF01184099">
    <property type="protein sequence ID" value="CAG6656132.1"/>
    <property type="molecule type" value="Transcribed_RNA"/>
</dbReference>
<feature type="transmembrane region" description="Helical" evidence="9">
    <location>
        <begin position="223"/>
        <end position="248"/>
    </location>
</feature>
<feature type="transmembrane region" description="Helical" evidence="9">
    <location>
        <begin position="335"/>
        <end position="360"/>
    </location>
</feature>
<keyword evidence="6 9" id="KW-1133">Transmembrane helix</keyword>
<evidence type="ECO:0000256" key="3">
    <source>
        <dbReference type="ARBA" id="ARBA00022448"/>
    </source>
</evidence>
<dbReference type="PROSITE" id="PS00714">
    <property type="entry name" value="NA_DICARBOXYL_SYMP_2"/>
    <property type="match status" value="1"/>
</dbReference>
<keyword evidence="5 9" id="KW-0769">Symport</keyword>
<dbReference type="EMBL" id="HBUF01556380">
    <property type="protein sequence ID" value="CAG6760441.1"/>
    <property type="molecule type" value="Transcribed_RNA"/>
</dbReference>
<evidence type="ECO:0000256" key="9">
    <source>
        <dbReference type="RuleBase" id="RU361216"/>
    </source>
</evidence>
<evidence type="ECO:0000256" key="1">
    <source>
        <dbReference type="ARBA" id="ARBA00004141"/>
    </source>
</evidence>
<evidence type="ECO:0000313" key="10">
    <source>
        <dbReference type="EMBL" id="CAG6656132.1"/>
    </source>
</evidence>
<feature type="transmembrane region" description="Helical" evidence="9">
    <location>
        <begin position="183"/>
        <end position="203"/>
    </location>
</feature>
<dbReference type="InterPro" id="IPR001991">
    <property type="entry name" value="Na-dicarboxylate_symporter"/>
</dbReference>
<protein>
    <recommendedName>
        <fullName evidence="9">Amino acid transporter</fullName>
    </recommendedName>
</protein>
<comment type="similarity">
    <text evidence="2 9">Belongs to the dicarboxylate/amino acid:cation symporter (DAACS) (TC 2.A.23) family.</text>
</comment>
<evidence type="ECO:0000256" key="7">
    <source>
        <dbReference type="ARBA" id="ARBA00023136"/>
    </source>
</evidence>
<keyword evidence="8" id="KW-0325">Glycoprotein</keyword>
<evidence type="ECO:0000256" key="4">
    <source>
        <dbReference type="ARBA" id="ARBA00022692"/>
    </source>
</evidence>
<evidence type="ECO:0000256" key="8">
    <source>
        <dbReference type="ARBA" id="ARBA00023180"/>
    </source>
</evidence>
<dbReference type="EMBL" id="HBUF01184101">
    <property type="protein sequence ID" value="CAG6656136.1"/>
    <property type="molecule type" value="Transcribed_RNA"/>
</dbReference>
<evidence type="ECO:0000256" key="6">
    <source>
        <dbReference type="ARBA" id="ARBA00022989"/>
    </source>
</evidence>
<dbReference type="EMBL" id="HBUF01556379">
    <property type="protein sequence ID" value="CAG6760439.1"/>
    <property type="molecule type" value="Transcribed_RNA"/>
</dbReference>
<feature type="transmembrane region" description="Helical" evidence="9">
    <location>
        <begin position="260"/>
        <end position="283"/>
    </location>
</feature>
<comment type="subcellular location">
    <subcellularLocation>
        <location evidence="1 9">Membrane</location>
        <topology evidence="1 9">Multi-pass membrane protein</topology>
    </subcellularLocation>
</comment>